<name>A0A2P2DIN9_9LEPT</name>
<dbReference type="RefSeq" id="WP_108961501.1">
    <property type="nucleotide sequence ID" value="NZ_BFAZ01000014.1"/>
</dbReference>
<proteinExistence type="predicted"/>
<dbReference type="EMBL" id="BFAZ01000014">
    <property type="protein sequence ID" value="GBF44533.1"/>
    <property type="molecule type" value="Genomic_DNA"/>
</dbReference>
<comment type="caution">
    <text evidence="1">The sequence shown here is derived from an EMBL/GenBank/DDBJ whole genome shotgun (WGS) entry which is preliminary data.</text>
</comment>
<sequence length="214" mass="24991">MKINIPIQLGALESSNSPQLPPNEKNQIKTRGEAMQKSIDHQNFRIMDIDKARKDFCSIGTRKTKVRLKSYSRSDLYATFLKLLLEIEDSNLNAQKYPGYTKLAYYQEKTELLQSIIPLCHRLKLRFGIRSNSNHKSVKKVFFVEVENIQICWHYIDELYNVPLYEGEWDGLQNSTLGKIEYLILQSYPFINLKKWQLTKNLLPPSSKPIPKPK</sequence>
<gene>
    <name evidence="1" type="ORF">LPTSP2_38360</name>
</gene>
<evidence type="ECO:0000313" key="1">
    <source>
        <dbReference type="EMBL" id="GBF44533.1"/>
    </source>
</evidence>
<dbReference type="OrthoDB" id="9872171at2"/>
<evidence type="ECO:0000313" key="2">
    <source>
        <dbReference type="Proteomes" id="UP000245206"/>
    </source>
</evidence>
<protein>
    <submittedName>
        <fullName evidence="1">Uncharacterized protein</fullName>
    </submittedName>
</protein>
<accession>A0A2P2DIN9</accession>
<keyword evidence="2" id="KW-1185">Reference proteome</keyword>
<organism evidence="1 2">
    <name type="scientific">Leptospira ellinghausenii</name>
    <dbReference type="NCBI Taxonomy" id="1917822"/>
    <lineage>
        <taxon>Bacteria</taxon>
        <taxon>Pseudomonadati</taxon>
        <taxon>Spirochaetota</taxon>
        <taxon>Spirochaetia</taxon>
        <taxon>Leptospirales</taxon>
        <taxon>Leptospiraceae</taxon>
        <taxon>Leptospira</taxon>
    </lineage>
</organism>
<dbReference type="AlphaFoldDB" id="A0A2P2DIN9"/>
<reference evidence="2" key="1">
    <citation type="journal article" date="2019" name="Microbiol. Immunol.">
        <title>Molecular and phenotypic characterization of Leptospira johnsonii sp. nov., Leptospira ellinghausenii sp. nov. and Leptospira ryugenii sp. nov. isolated from soil and water in Japan.</title>
        <authorList>
            <person name="Masuzawa T."/>
            <person name="Saito M."/>
            <person name="Nakao R."/>
            <person name="Nikaido Y."/>
            <person name="Matsumoto M."/>
            <person name="Ogawa M."/>
            <person name="Yokoyama M."/>
            <person name="Hidaka Y."/>
            <person name="Tomita J."/>
            <person name="Sakakibara K."/>
            <person name="Suzuki K."/>
            <person name="Yasuda S."/>
            <person name="Sato H."/>
            <person name="Yamaguchi M."/>
            <person name="Yoshida S.I."/>
            <person name="Koizumi N."/>
            <person name="Kawamura Y."/>
        </authorList>
    </citation>
    <scope>NUCLEOTIDE SEQUENCE [LARGE SCALE GENOMIC DNA]</scope>
    <source>
        <strain evidence="2">E18</strain>
    </source>
</reference>
<dbReference type="Proteomes" id="UP000245206">
    <property type="component" value="Unassembled WGS sequence"/>
</dbReference>